<keyword evidence="3" id="KW-1185">Reference proteome</keyword>
<dbReference type="Gene3D" id="3.40.50.150">
    <property type="entry name" value="Vaccinia Virus protein VP39"/>
    <property type="match status" value="1"/>
</dbReference>
<dbReference type="GO" id="GO:0032259">
    <property type="term" value="P:methylation"/>
    <property type="evidence" value="ECO:0007669"/>
    <property type="project" value="UniProtKB-KW"/>
</dbReference>
<evidence type="ECO:0000313" key="2">
    <source>
        <dbReference type="EMBL" id="ADV83640.1"/>
    </source>
</evidence>
<dbReference type="AlphaFoldDB" id="E8V491"/>
<dbReference type="CDD" id="cd02440">
    <property type="entry name" value="AdoMet_MTases"/>
    <property type="match status" value="1"/>
</dbReference>
<evidence type="ECO:0000313" key="3">
    <source>
        <dbReference type="Proteomes" id="UP000006844"/>
    </source>
</evidence>
<dbReference type="GO" id="GO:0008168">
    <property type="term" value="F:methyltransferase activity"/>
    <property type="evidence" value="ECO:0007669"/>
    <property type="project" value="UniProtKB-KW"/>
</dbReference>
<dbReference type="HOGENOM" id="CLU_078235_1_0_0"/>
<proteinExistence type="predicted"/>
<reference evidence="2 3" key="1">
    <citation type="journal article" date="2012" name="Stand. Genomic Sci.">
        <title>Complete genome sequence of Terriglobus saanensis type strain SP1PR4(T), an Acidobacteria from tundra soil.</title>
        <authorList>
            <person name="Rawat S.R."/>
            <person name="Mannisto M.K."/>
            <person name="Starovoytov V."/>
            <person name="Goodwin L."/>
            <person name="Nolan M."/>
            <person name="Hauser L."/>
            <person name="Land M."/>
            <person name="Davenport K.W."/>
            <person name="Woyke T."/>
            <person name="Haggblom M.M."/>
        </authorList>
    </citation>
    <scope>NUCLEOTIDE SEQUENCE</scope>
    <source>
        <strain evidence="3">ATCC BAA-1853 / DSM 23119 / SP1PR4</strain>
    </source>
</reference>
<dbReference type="InterPro" id="IPR029063">
    <property type="entry name" value="SAM-dependent_MTases_sf"/>
</dbReference>
<protein>
    <submittedName>
        <fullName evidence="2">Methyltransferase type 11</fullName>
    </submittedName>
</protein>
<evidence type="ECO:0000259" key="1">
    <source>
        <dbReference type="Pfam" id="PF13649"/>
    </source>
</evidence>
<name>E8V491_TERSS</name>
<dbReference type="EMBL" id="CP002467">
    <property type="protein sequence ID" value="ADV83640.1"/>
    <property type="molecule type" value="Genomic_DNA"/>
</dbReference>
<feature type="domain" description="Methyltransferase" evidence="1">
    <location>
        <begin position="68"/>
        <end position="159"/>
    </location>
</feature>
<sequence length="242" mass="27903">MWSKPKIDLSQRVSPRELPELMDGPCTYEEFRDCLRSLGRVNRWFLGYRPTLAWLEGIPRDLREPIHIVDVGSGGGDLLREIAIWCKKWGVAAKLTGIDMNPHAARAAAESTPATLGISWVTGDAMRYCPENKIDVIVSSLMTHHLENEEIVALLRWMETTVQLGWFINDLERAEWSYRMFSWGRWHSIVRHDGPVSFRRAFRSEDWSHLLAEAEVPQEAMTLEHWRPGRLCVGRWKGGQPL</sequence>
<dbReference type="eggNOG" id="COG2264">
    <property type="taxonomic scope" value="Bacteria"/>
</dbReference>
<dbReference type="InterPro" id="IPR041698">
    <property type="entry name" value="Methyltransf_25"/>
</dbReference>
<keyword evidence="2" id="KW-0808">Transferase</keyword>
<dbReference type="STRING" id="401053.AciPR4_2873"/>
<dbReference type="KEGG" id="tsa:AciPR4_2873"/>
<accession>E8V491</accession>
<dbReference type="SUPFAM" id="SSF53335">
    <property type="entry name" value="S-adenosyl-L-methionine-dependent methyltransferases"/>
    <property type="match status" value="1"/>
</dbReference>
<dbReference type="Proteomes" id="UP000006844">
    <property type="component" value="Chromosome"/>
</dbReference>
<organism evidence="2 3">
    <name type="scientific">Terriglobus saanensis (strain ATCC BAA-1853 / DSM 23119 / SP1PR4)</name>
    <dbReference type="NCBI Taxonomy" id="401053"/>
    <lineage>
        <taxon>Bacteria</taxon>
        <taxon>Pseudomonadati</taxon>
        <taxon>Acidobacteriota</taxon>
        <taxon>Terriglobia</taxon>
        <taxon>Terriglobales</taxon>
        <taxon>Acidobacteriaceae</taxon>
        <taxon>Terriglobus</taxon>
    </lineage>
</organism>
<dbReference type="Pfam" id="PF13649">
    <property type="entry name" value="Methyltransf_25"/>
    <property type="match status" value="1"/>
</dbReference>
<gene>
    <name evidence="2" type="ordered locus">AciPR4_2873</name>
</gene>
<keyword evidence="2" id="KW-0489">Methyltransferase</keyword>